<dbReference type="GeneID" id="2894046"/>
<dbReference type="EMBL" id="CR382125">
    <property type="protein sequence ID" value="CAG99708.1"/>
    <property type="molecule type" value="Genomic_DNA"/>
</dbReference>
<dbReference type="RefSeq" id="XP_454621.1">
    <property type="nucleotide sequence ID" value="XM_454621.1"/>
</dbReference>
<evidence type="ECO:0000256" key="3">
    <source>
        <dbReference type="ARBA" id="ARBA00022989"/>
    </source>
</evidence>
<evidence type="ECO:0000256" key="5">
    <source>
        <dbReference type="SAM" id="Phobius"/>
    </source>
</evidence>
<dbReference type="HOGENOM" id="CLU_011406_2_1_1"/>
<keyword evidence="3 5" id="KW-1133">Transmembrane helix</keyword>
<dbReference type="AlphaFoldDB" id="Q6CN68"/>
<keyword evidence="7" id="KW-1185">Reference proteome</keyword>
<dbReference type="PANTHER" id="PTHR12570:SF86">
    <property type="entry name" value="ADR321CP"/>
    <property type="match status" value="1"/>
</dbReference>
<evidence type="ECO:0000256" key="1">
    <source>
        <dbReference type="ARBA" id="ARBA00004141"/>
    </source>
</evidence>
<feature type="transmembrane region" description="Helical" evidence="5">
    <location>
        <begin position="69"/>
        <end position="93"/>
    </location>
</feature>
<keyword evidence="2 5" id="KW-0812">Transmembrane</keyword>
<feature type="transmembrane region" description="Helical" evidence="5">
    <location>
        <begin position="156"/>
        <end position="178"/>
    </location>
</feature>
<feature type="transmembrane region" description="Helical" evidence="5">
    <location>
        <begin position="217"/>
        <end position="236"/>
    </location>
</feature>
<name>Q6CN68_KLULA</name>
<dbReference type="KEGG" id="kla:KLLA0_E14917g"/>
<dbReference type="eggNOG" id="ENOG502QQG9">
    <property type="taxonomic scope" value="Eukaryota"/>
</dbReference>
<feature type="transmembrane region" description="Helical" evidence="5">
    <location>
        <begin position="113"/>
        <end position="136"/>
    </location>
</feature>
<protein>
    <submittedName>
        <fullName evidence="6">KLLA0E14917p</fullName>
    </submittedName>
</protein>
<evidence type="ECO:0000313" key="7">
    <source>
        <dbReference type="Proteomes" id="UP000000598"/>
    </source>
</evidence>
<dbReference type="InParanoid" id="Q6CN68"/>
<dbReference type="GO" id="GO:0015095">
    <property type="term" value="F:magnesium ion transmembrane transporter activity"/>
    <property type="evidence" value="ECO:0007669"/>
    <property type="project" value="InterPro"/>
</dbReference>
<dbReference type="PANTHER" id="PTHR12570">
    <property type="match status" value="1"/>
</dbReference>
<evidence type="ECO:0000256" key="4">
    <source>
        <dbReference type="ARBA" id="ARBA00023136"/>
    </source>
</evidence>
<reference evidence="6 7" key="1">
    <citation type="journal article" date="2004" name="Nature">
        <title>Genome evolution in yeasts.</title>
        <authorList>
            <consortium name="Genolevures"/>
            <person name="Dujon B."/>
            <person name="Sherman D."/>
            <person name="Fischer G."/>
            <person name="Durrens P."/>
            <person name="Casaregola S."/>
            <person name="Lafontaine I."/>
            <person name="de Montigny J."/>
            <person name="Marck C."/>
            <person name="Neuveglise C."/>
            <person name="Talla E."/>
            <person name="Goffard N."/>
            <person name="Frangeul L."/>
            <person name="Aigle M."/>
            <person name="Anthouard V."/>
            <person name="Babour A."/>
            <person name="Barbe V."/>
            <person name="Barnay S."/>
            <person name="Blanchin S."/>
            <person name="Beckerich J.M."/>
            <person name="Beyne E."/>
            <person name="Bleykasten C."/>
            <person name="Boisrame A."/>
            <person name="Boyer J."/>
            <person name="Cattolico L."/>
            <person name="Confanioleri F."/>
            <person name="de Daruvar A."/>
            <person name="Despons L."/>
            <person name="Fabre E."/>
            <person name="Fairhead C."/>
            <person name="Ferry-Dumazet H."/>
            <person name="Groppi A."/>
            <person name="Hantraye F."/>
            <person name="Hennequin C."/>
            <person name="Jauniaux N."/>
            <person name="Joyet P."/>
            <person name="Kachouri R."/>
            <person name="Kerrest A."/>
            <person name="Koszul R."/>
            <person name="Lemaire M."/>
            <person name="Lesur I."/>
            <person name="Ma L."/>
            <person name="Muller H."/>
            <person name="Nicaud J.M."/>
            <person name="Nikolski M."/>
            <person name="Oztas S."/>
            <person name="Ozier-Kalogeropoulos O."/>
            <person name="Pellenz S."/>
            <person name="Potier S."/>
            <person name="Richard G.F."/>
            <person name="Straub M.L."/>
            <person name="Suleau A."/>
            <person name="Swennene D."/>
            <person name="Tekaia F."/>
            <person name="Wesolowski-Louvel M."/>
            <person name="Westhof E."/>
            <person name="Wirth B."/>
            <person name="Zeniou-Meyer M."/>
            <person name="Zivanovic I."/>
            <person name="Bolotin-Fukuhara M."/>
            <person name="Thierry A."/>
            <person name="Bouchier C."/>
            <person name="Caudron B."/>
            <person name="Scarpelli C."/>
            <person name="Gaillardin C."/>
            <person name="Weissenbach J."/>
            <person name="Wincker P."/>
            <person name="Souciet J.L."/>
        </authorList>
    </citation>
    <scope>NUCLEOTIDE SEQUENCE [LARGE SCALE GENOMIC DNA]</scope>
    <source>
        <strain evidence="7">ATCC 8585 / CBS 2359 / DSM 70799 / NBRC 1267 / NRRL Y-1140 / WM37</strain>
    </source>
</reference>
<comment type="subcellular location">
    <subcellularLocation>
        <location evidence="1">Membrane</location>
        <topology evidence="1">Multi-pass membrane protein</topology>
    </subcellularLocation>
</comment>
<evidence type="ECO:0000313" key="6">
    <source>
        <dbReference type="EMBL" id="CAG99708.1"/>
    </source>
</evidence>
<gene>
    <name evidence="6" type="ORF">KLLA0_E14917g</name>
</gene>
<accession>Q6CN68</accession>
<dbReference type="PaxDb" id="284590-Q6CN68"/>
<proteinExistence type="predicted"/>
<dbReference type="InterPro" id="IPR008521">
    <property type="entry name" value="Mg_trans_NIPA"/>
</dbReference>
<feature type="transmembrane region" description="Helical" evidence="5">
    <location>
        <begin position="281"/>
        <end position="306"/>
    </location>
</feature>
<dbReference type="GO" id="GO:0016020">
    <property type="term" value="C:membrane"/>
    <property type="evidence" value="ECO:0007669"/>
    <property type="project" value="UniProtKB-SubCell"/>
</dbReference>
<feature type="transmembrane region" description="Helical" evidence="5">
    <location>
        <begin position="184"/>
        <end position="205"/>
    </location>
</feature>
<evidence type="ECO:0000256" key="2">
    <source>
        <dbReference type="ARBA" id="ARBA00022692"/>
    </source>
</evidence>
<feature type="transmembrane region" description="Helical" evidence="5">
    <location>
        <begin position="6"/>
        <end position="25"/>
    </location>
</feature>
<feature type="transmembrane region" description="Helical" evidence="5">
    <location>
        <begin position="248"/>
        <end position="269"/>
    </location>
</feature>
<dbReference type="OMA" id="PLCFLIY"/>
<organism evidence="6 7">
    <name type="scientific">Kluyveromyces lactis (strain ATCC 8585 / CBS 2359 / DSM 70799 / NBRC 1267 / NRRL Y-1140 / WM37)</name>
    <name type="common">Yeast</name>
    <name type="synonym">Candida sphaerica</name>
    <dbReference type="NCBI Taxonomy" id="284590"/>
    <lineage>
        <taxon>Eukaryota</taxon>
        <taxon>Fungi</taxon>
        <taxon>Dikarya</taxon>
        <taxon>Ascomycota</taxon>
        <taxon>Saccharomycotina</taxon>
        <taxon>Saccharomycetes</taxon>
        <taxon>Saccharomycetales</taxon>
        <taxon>Saccharomycetaceae</taxon>
        <taxon>Kluyveromyces</taxon>
    </lineage>
</organism>
<dbReference type="Proteomes" id="UP000000598">
    <property type="component" value="Chromosome E"/>
</dbReference>
<sequence length="363" mass="39782">MPPVVLLGVVAAIVANALQALGLVFQRKAECIEMFHYNNSELLSLHSELKVPPRSIVYRNKRWQLGFSLFLLANLFGCVIQIATLPLIVLAPLQASGLVFNSLFSHMLLREPFPLIPTGFVCAGGTIMASMSCMFINTPLTHTFEELCELAQSEKFIRYFVGTNALAIMSIVVGVFGVGKRVKGFSLVFASGIWSAHALLIAKCVSNVIVTEWSISLHMVLLVLVLVTFSLTQLYLLNAGLSHLSTSILYPFVFSIYNLTTILNSTMFYHDSLVPHTAEILYTGLVFGFIVLTIGVVRISASIYYFEESLVHDSKFLSELDGSHSPSSSTSSAAVLSYGSLNNGRPLSQEFVQESNTYTSLTV</sequence>
<keyword evidence="4 5" id="KW-0472">Membrane</keyword>